<dbReference type="InterPro" id="IPR045069">
    <property type="entry name" value="MATE_euk"/>
</dbReference>
<dbReference type="PANTHER" id="PTHR11206">
    <property type="entry name" value="MULTIDRUG RESISTANCE PROTEIN"/>
    <property type="match status" value="1"/>
</dbReference>
<dbReference type="InterPro" id="IPR002528">
    <property type="entry name" value="MATE_fam"/>
</dbReference>
<keyword evidence="4 6" id="KW-1133">Transmembrane helix</keyword>
<evidence type="ECO:0000256" key="6">
    <source>
        <dbReference type="SAM" id="Phobius"/>
    </source>
</evidence>
<sequence length="320" mass="34690">MESEEPLLVPESEEISPRDCAPTKWEGFVTELNKMSYIAMPMVVVSVSQYLLRAVSMMMLGHLGELALSSASIATSLTNVTGFSLLSGMASALETLCGQAYGAQHYKKVGTLTNGSIIWLCLACLPVCVLWVYTDELLILIGQDPVISAEAGKFSIWMIPSLFPYAVLQSLNRYLQTQSLIYPMLVSSLASLWIYVKCSSACKKTLAPFSKDVLLTAGEFFKFAIPSAVMICSLEWWTFEIVILLSGLLPNPALETSVLSICLTITTLHYLIPYSFGAAASTRVSNELGAGKPQAARLVVIVVLLLGAAEFVLASAVIFF</sequence>
<evidence type="ECO:0000313" key="7">
    <source>
        <dbReference type="EMBL" id="GFQ06467.1"/>
    </source>
</evidence>
<evidence type="ECO:0000256" key="4">
    <source>
        <dbReference type="ARBA" id="ARBA00022989"/>
    </source>
</evidence>
<evidence type="ECO:0000256" key="5">
    <source>
        <dbReference type="ARBA" id="ARBA00023136"/>
    </source>
</evidence>
<evidence type="ECO:0000256" key="3">
    <source>
        <dbReference type="ARBA" id="ARBA00022692"/>
    </source>
</evidence>
<evidence type="ECO:0000256" key="1">
    <source>
        <dbReference type="ARBA" id="ARBA00004141"/>
    </source>
</evidence>
<dbReference type="EMBL" id="BMAC01001243">
    <property type="protein sequence ID" value="GFQ06467.1"/>
    <property type="molecule type" value="Genomic_DNA"/>
</dbReference>
<keyword evidence="8" id="KW-1185">Reference proteome</keyword>
<reference evidence="7" key="1">
    <citation type="submission" date="2020-07" db="EMBL/GenBank/DDBJ databases">
        <title>Ethylene signaling mediates host invasion by parasitic plants.</title>
        <authorList>
            <person name="Yoshida S."/>
        </authorList>
    </citation>
    <scope>NUCLEOTIDE SEQUENCE</scope>
    <source>
        <strain evidence="7">Okayama</strain>
    </source>
</reference>
<feature type="transmembrane region" description="Helical" evidence="6">
    <location>
        <begin position="296"/>
        <end position="319"/>
    </location>
</feature>
<organism evidence="7 8">
    <name type="scientific">Phtheirospermum japonicum</name>
    <dbReference type="NCBI Taxonomy" id="374723"/>
    <lineage>
        <taxon>Eukaryota</taxon>
        <taxon>Viridiplantae</taxon>
        <taxon>Streptophyta</taxon>
        <taxon>Embryophyta</taxon>
        <taxon>Tracheophyta</taxon>
        <taxon>Spermatophyta</taxon>
        <taxon>Magnoliopsida</taxon>
        <taxon>eudicotyledons</taxon>
        <taxon>Gunneridae</taxon>
        <taxon>Pentapetalae</taxon>
        <taxon>asterids</taxon>
        <taxon>lamiids</taxon>
        <taxon>Lamiales</taxon>
        <taxon>Orobanchaceae</taxon>
        <taxon>Orobanchaceae incertae sedis</taxon>
        <taxon>Phtheirospermum</taxon>
    </lineage>
</organism>
<evidence type="ECO:0000313" key="8">
    <source>
        <dbReference type="Proteomes" id="UP000653305"/>
    </source>
</evidence>
<name>A0A830D477_9LAMI</name>
<dbReference type="Pfam" id="PF01554">
    <property type="entry name" value="MatE"/>
    <property type="match status" value="2"/>
</dbReference>
<dbReference type="OrthoDB" id="2126698at2759"/>
<keyword evidence="3 6" id="KW-0812">Transmembrane</keyword>
<feature type="transmembrane region" description="Helical" evidence="6">
    <location>
        <begin position="223"/>
        <end position="245"/>
    </location>
</feature>
<dbReference type="AlphaFoldDB" id="A0A830D477"/>
<dbReference type="GO" id="GO:0042910">
    <property type="term" value="F:xenobiotic transmembrane transporter activity"/>
    <property type="evidence" value="ECO:0007669"/>
    <property type="project" value="InterPro"/>
</dbReference>
<dbReference type="GO" id="GO:0015297">
    <property type="term" value="F:antiporter activity"/>
    <property type="evidence" value="ECO:0007669"/>
    <property type="project" value="InterPro"/>
</dbReference>
<dbReference type="Proteomes" id="UP000653305">
    <property type="component" value="Unassembled WGS sequence"/>
</dbReference>
<proteinExistence type="inferred from homology"/>
<dbReference type="GO" id="GO:0016020">
    <property type="term" value="C:membrane"/>
    <property type="evidence" value="ECO:0007669"/>
    <property type="project" value="UniProtKB-SubCell"/>
</dbReference>
<accession>A0A830D477</accession>
<dbReference type="CDD" id="cd13132">
    <property type="entry name" value="MATE_eukaryotic"/>
    <property type="match status" value="1"/>
</dbReference>
<evidence type="ECO:0000256" key="2">
    <source>
        <dbReference type="ARBA" id="ARBA00010199"/>
    </source>
</evidence>
<dbReference type="GO" id="GO:1990961">
    <property type="term" value="P:xenobiotic detoxification by transmembrane export across the plasma membrane"/>
    <property type="evidence" value="ECO:0007669"/>
    <property type="project" value="InterPro"/>
</dbReference>
<comment type="similarity">
    <text evidence="2">Belongs to the multi antimicrobial extrusion (MATE) (TC 2.A.66.1) family.</text>
</comment>
<feature type="transmembrane region" description="Helical" evidence="6">
    <location>
        <begin position="179"/>
        <end position="196"/>
    </location>
</feature>
<comment type="caution">
    <text evidence="7">The sequence shown here is derived from an EMBL/GenBank/DDBJ whole genome shotgun (WGS) entry which is preliminary data.</text>
</comment>
<feature type="transmembrane region" description="Helical" evidence="6">
    <location>
        <begin position="257"/>
        <end position="276"/>
    </location>
</feature>
<keyword evidence="5 6" id="KW-0472">Membrane</keyword>
<feature type="transmembrane region" description="Helical" evidence="6">
    <location>
        <begin position="35"/>
        <end position="52"/>
    </location>
</feature>
<feature type="transmembrane region" description="Helical" evidence="6">
    <location>
        <begin position="117"/>
        <end position="134"/>
    </location>
</feature>
<comment type="subcellular location">
    <subcellularLocation>
        <location evidence="1">Membrane</location>
        <topology evidence="1">Multi-pass membrane protein</topology>
    </subcellularLocation>
</comment>
<gene>
    <name evidence="7" type="ORF">PHJA_002790700</name>
</gene>
<protein>
    <submittedName>
        <fullName evidence="7">Mate efflux family protein 7</fullName>
    </submittedName>
</protein>